<evidence type="ECO:0000313" key="3">
    <source>
        <dbReference type="Proteomes" id="UP000013827"/>
    </source>
</evidence>
<dbReference type="STRING" id="2903.R1CPT4"/>
<organism evidence="2 3">
    <name type="scientific">Emiliania huxleyi (strain CCMP1516)</name>
    <dbReference type="NCBI Taxonomy" id="280463"/>
    <lineage>
        <taxon>Eukaryota</taxon>
        <taxon>Haptista</taxon>
        <taxon>Haptophyta</taxon>
        <taxon>Prymnesiophyceae</taxon>
        <taxon>Isochrysidales</taxon>
        <taxon>Noelaerhabdaceae</taxon>
        <taxon>Emiliania</taxon>
    </lineage>
</organism>
<sequence length="418" mass="45043">MTRSNPASDARPRGRCACDAWFTGGDCSLLNLEPAASPESAGLQVPGYHSWGGRCTYDGATGKYVGAFSMMVGGCSLNQWQWGSAIVVAEADAPEGPYSLIGEPPSSLAPEGAALPPWAHNAFLSFDPASGRHLLFHIGAEHRLPANKFCNRSDPRRFRPSAWVPANARRQLVQPRQRGGTLDYLSDPIFVSSAPSPRGPWEVPGRRVELSGPADSWVRRVSNPGPFIFPNGTVLLYTSADPCPPGWGRAPTCIALFRAPSWEGPYTLLSTSAPLVRPESEDPFVFRDPRGSFHMLTNVNTFHRRCDAGAACGGHAWSLDGLTWSGQAIGAFGPTVELANGSSFTNAYAERPLVYQDALGAPVALFVGMGRSVYADSISWAWRFAGSRPLAQGASPARALAHKQNERKGRQDAHKWTK</sequence>
<dbReference type="CDD" id="cd08994">
    <property type="entry name" value="GH43_62_32_68_117_130-like"/>
    <property type="match status" value="1"/>
</dbReference>
<reference evidence="2" key="2">
    <citation type="submission" date="2024-10" db="UniProtKB">
        <authorList>
            <consortium name="EnsemblProtists"/>
        </authorList>
    </citation>
    <scope>IDENTIFICATION</scope>
</reference>
<dbReference type="KEGG" id="ehx:EMIHUDRAFT_238031"/>
<keyword evidence="3" id="KW-1185">Reference proteome</keyword>
<dbReference type="Proteomes" id="UP000013827">
    <property type="component" value="Unassembled WGS sequence"/>
</dbReference>
<dbReference type="eggNOG" id="ENOG502QVSS">
    <property type="taxonomic scope" value="Eukaryota"/>
</dbReference>
<evidence type="ECO:0008006" key="4">
    <source>
        <dbReference type="Google" id="ProtNLM"/>
    </source>
</evidence>
<dbReference type="EnsemblProtists" id="EOD24958">
    <property type="protein sequence ID" value="EOD24958"/>
    <property type="gene ID" value="EMIHUDRAFT_238031"/>
</dbReference>
<dbReference type="Gene3D" id="2.115.10.20">
    <property type="entry name" value="Glycosyl hydrolase domain, family 43"/>
    <property type="match status" value="2"/>
</dbReference>
<evidence type="ECO:0000256" key="1">
    <source>
        <dbReference type="SAM" id="MobiDB-lite"/>
    </source>
</evidence>
<reference evidence="3" key="1">
    <citation type="journal article" date="2013" name="Nature">
        <title>Pan genome of the phytoplankton Emiliania underpins its global distribution.</title>
        <authorList>
            <person name="Read B.A."/>
            <person name="Kegel J."/>
            <person name="Klute M.J."/>
            <person name="Kuo A."/>
            <person name="Lefebvre S.C."/>
            <person name="Maumus F."/>
            <person name="Mayer C."/>
            <person name="Miller J."/>
            <person name="Monier A."/>
            <person name="Salamov A."/>
            <person name="Young J."/>
            <person name="Aguilar M."/>
            <person name="Claverie J.M."/>
            <person name="Frickenhaus S."/>
            <person name="Gonzalez K."/>
            <person name="Herman E.K."/>
            <person name="Lin Y.C."/>
            <person name="Napier J."/>
            <person name="Ogata H."/>
            <person name="Sarno A.F."/>
            <person name="Shmutz J."/>
            <person name="Schroeder D."/>
            <person name="de Vargas C."/>
            <person name="Verret F."/>
            <person name="von Dassow P."/>
            <person name="Valentin K."/>
            <person name="Van de Peer Y."/>
            <person name="Wheeler G."/>
            <person name="Dacks J.B."/>
            <person name="Delwiche C.F."/>
            <person name="Dyhrman S.T."/>
            <person name="Glockner G."/>
            <person name="John U."/>
            <person name="Richards T."/>
            <person name="Worden A.Z."/>
            <person name="Zhang X."/>
            <person name="Grigoriev I.V."/>
            <person name="Allen A.E."/>
            <person name="Bidle K."/>
            <person name="Borodovsky M."/>
            <person name="Bowler C."/>
            <person name="Brownlee C."/>
            <person name="Cock J.M."/>
            <person name="Elias M."/>
            <person name="Gladyshev V.N."/>
            <person name="Groth M."/>
            <person name="Guda C."/>
            <person name="Hadaegh A."/>
            <person name="Iglesias-Rodriguez M.D."/>
            <person name="Jenkins J."/>
            <person name="Jones B.M."/>
            <person name="Lawson T."/>
            <person name="Leese F."/>
            <person name="Lindquist E."/>
            <person name="Lobanov A."/>
            <person name="Lomsadze A."/>
            <person name="Malik S.B."/>
            <person name="Marsh M.E."/>
            <person name="Mackinder L."/>
            <person name="Mock T."/>
            <person name="Mueller-Roeber B."/>
            <person name="Pagarete A."/>
            <person name="Parker M."/>
            <person name="Probert I."/>
            <person name="Quesneville H."/>
            <person name="Raines C."/>
            <person name="Rensing S.A."/>
            <person name="Riano-Pachon D.M."/>
            <person name="Richier S."/>
            <person name="Rokitta S."/>
            <person name="Shiraiwa Y."/>
            <person name="Soanes D.M."/>
            <person name="van der Giezen M."/>
            <person name="Wahlund T.M."/>
            <person name="Williams B."/>
            <person name="Wilson W."/>
            <person name="Wolfe G."/>
            <person name="Wurch L.L."/>
        </authorList>
    </citation>
    <scope>NUCLEOTIDE SEQUENCE</scope>
</reference>
<dbReference type="AlphaFoldDB" id="A0A0D3JN73"/>
<feature type="region of interest" description="Disordered" evidence="1">
    <location>
        <begin position="399"/>
        <end position="418"/>
    </location>
</feature>
<dbReference type="RefSeq" id="XP_005777387.1">
    <property type="nucleotide sequence ID" value="XM_005777330.1"/>
</dbReference>
<dbReference type="PaxDb" id="2903-EOD24958"/>
<evidence type="ECO:0000313" key="2">
    <source>
        <dbReference type="EnsemblProtists" id="EOD24958"/>
    </source>
</evidence>
<name>A0A0D3JN73_EMIH1</name>
<accession>A0A0D3JN73</accession>
<dbReference type="InterPro" id="IPR023296">
    <property type="entry name" value="Glyco_hydro_beta-prop_sf"/>
</dbReference>
<feature type="compositionally biased region" description="Basic and acidic residues" evidence="1">
    <location>
        <begin position="403"/>
        <end position="418"/>
    </location>
</feature>
<protein>
    <recommendedName>
        <fullName evidence="4">EGF-like domain-containing protein</fullName>
    </recommendedName>
</protein>
<dbReference type="SUPFAM" id="SSF75005">
    <property type="entry name" value="Arabinanase/levansucrase/invertase"/>
    <property type="match status" value="2"/>
</dbReference>
<proteinExistence type="predicted"/>
<dbReference type="HOGENOM" id="CLU_058271_0_0_1"/>
<dbReference type="GeneID" id="17270504"/>